<evidence type="ECO:0000313" key="8">
    <source>
        <dbReference type="Proteomes" id="UP000095552"/>
    </source>
</evidence>
<dbReference type="OrthoDB" id="5651790at2"/>
<proteinExistence type="inferred from homology"/>
<keyword evidence="5 6" id="KW-0472">Membrane</keyword>
<feature type="transmembrane region" description="Helical" evidence="6">
    <location>
        <begin position="111"/>
        <end position="129"/>
    </location>
</feature>
<accession>A0A1E5SKK2</accession>
<dbReference type="GO" id="GO:0016787">
    <property type="term" value="F:hydrolase activity"/>
    <property type="evidence" value="ECO:0007669"/>
    <property type="project" value="TreeGrafter"/>
</dbReference>
<comment type="similarity">
    <text evidence="2">Belongs to the TMEM86 family.</text>
</comment>
<dbReference type="STRING" id="1563681.BFP71_08750"/>
<evidence type="ECO:0000256" key="6">
    <source>
        <dbReference type="SAM" id="Phobius"/>
    </source>
</evidence>
<gene>
    <name evidence="7" type="ORF">BFP71_08750</name>
</gene>
<feature type="transmembrane region" description="Helical" evidence="6">
    <location>
        <begin position="197"/>
        <end position="218"/>
    </location>
</feature>
<reference evidence="7 8" key="1">
    <citation type="submission" date="2016-08" db="EMBL/GenBank/DDBJ databases">
        <title>Draft genome of Fabibacter sp. strain SK-8.</title>
        <authorList>
            <person name="Wong S.-K."/>
            <person name="Hamasaki K."/>
            <person name="Yoshizawa S."/>
        </authorList>
    </citation>
    <scope>NUCLEOTIDE SEQUENCE [LARGE SCALE GENOMIC DNA]</scope>
    <source>
        <strain evidence="7 8">SK-8</strain>
    </source>
</reference>
<keyword evidence="8" id="KW-1185">Reference proteome</keyword>
<keyword evidence="4 6" id="KW-1133">Transmembrane helix</keyword>
<comment type="subcellular location">
    <subcellularLocation>
        <location evidence="1">Membrane</location>
        <topology evidence="1">Multi-pass membrane protein</topology>
    </subcellularLocation>
</comment>
<dbReference type="PANTHER" id="PTHR31885:SF6">
    <property type="entry name" value="GH04784P"/>
    <property type="match status" value="1"/>
</dbReference>
<evidence type="ECO:0000256" key="3">
    <source>
        <dbReference type="ARBA" id="ARBA00022692"/>
    </source>
</evidence>
<protein>
    <recommendedName>
        <fullName evidence="9">Lysoplasmalogenase</fullName>
    </recommendedName>
</protein>
<dbReference type="RefSeq" id="WP_069835112.1">
    <property type="nucleotide sequence ID" value="NZ_MDGQ01000005.1"/>
</dbReference>
<dbReference type="EMBL" id="MDGQ01000005">
    <property type="protein sequence ID" value="OEJ99650.1"/>
    <property type="molecule type" value="Genomic_DNA"/>
</dbReference>
<dbReference type="GO" id="GO:0016020">
    <property type="term" value="C:membrane"/>
    <property type="evidence" value="ECO:0007669"/>
    <property type="project" value="UniProtKB-SubCell"/>
</dbReference>
<evidence type="ECO:0000256" key="4">
    <source>
        <dbReference type="ARBA" id="ARBA00022989"/>
    </source>
</evidence>
<evidence type="ECO:0000313" key="7">
    <source>
        <dbReference type="EMBL" id="OEJ99650.1"/>
    </source>
</evidence>
<dbReference type="PANTHER" id="PTHR31885">
    <property type="entry name" value="GH04784P"/>
    <property type="match status" value="1"/>
</dbReference>
<evidence type="ECO:0000256" key="5">
    <source>
        <dbReference type="ARBA" id="ARBA00023136"/>
    </source>
</evidence>
<dbReference type="Proteomes" id="UP000095552">
    <property type="component" value="Unassembled WGS sequence"/>
</dbReference>
<sequence length="227" mass="25591">MKVDKSLFPFLVISIIDLAGRLNNMDELTQISKSLLMPSLLFFVYRTCPSSLLKQFLMMALGLSFIGDVLLLFGNQGNYFTLGLGCFLVAHLVYTFIFFNANDATERKMKLQWQDGVFVLYGLIIFSIIKDGLGTLYIPTLLYIVVICLMIMTARKRWKKTSSESFWLVMSGATLFVISDTLLALDKFYMSFQAADFLIMLTYISAQALIALGLIAFIQKIRPEAGS</sequence>
<evidence type="ECO:0000256" key="1">
    <source>
        <dbReference type="ARBA" id="ARBA00004141"/>
    </source>
</evidence>
<keyword evidence="3 6" id="KW-0812">Transmembrane</keyword>
<feature type="transmembrane region" description="Helical" evidence="6">
    <location>
        <begin position="135"/>
        <end position="154"/>
    </location>
</feature>
<dbReference type="InterPro" id="IPR012506">
    <property type="entry name" value="TMEM86B-like"/>
</dbReference>
<evidence type="ECO:0000256" key="2">
    <source>
        <dbReference type="ARBA" id="ARBA00007375"/>
    </source>
</evidence>
<name>A0A1E5SKK2_9BACT</name>
<feature type="transmembrane region" description="Helical" evidence="6">
    <location>
        <begin position="166"/>
        <end position="185"/>
    </location>
</feature>
<feature type="transmembrane region" description="Helical" evidence="6">
    <location>
        <begin position="79"/>
        <end position="99"/>
    </location>
</feature>
<comment type="caution">
    <text evidence="7">The sequence shown here is derived from an EMBL/GenBank/DDBJ whole genome shotgun (WGS) entry which is preliminary data.</text>
</comment>
<feature type="transmembrane region" description="Helical" evidence="6">
    <location>
        <begin position="55"/>
        <end position="73"/>
    </location>
</feature>
<dbReference type="Pfam" id="PF07947">
    <property type="entry name" value="YhhN"/>
    <property type="match status" value="1"/>
</dbReference>
<evidence type="ECO:0008006" key="9">
    <source>
        <dbReference type="Google" id="ProtNLM"/>
    </source>
</evidence>
<organism evidence="7 8">
    <name type="scientific">Roseivirga misakiensis</name>
    <dbReference type="NCBI Taxonomy" id="1563681"/>
    <lineage>
        <taxon>Bacteria</taxon>
        <taxon>Pseudomonadati</taxon>
        <taxon>Bacteroidota</taxon>
        <taxon>Cytophagia</taxon>
        <taxon>Cytophagales</taxon>
        <taxon>Roseivirgaceae</taxon>
        <taxon>Roseivirga</taxon>
    </lineage>
</organism>
<dbReference type="AlphaFoldDB" id="A0A1E5SKK2"/>